<proteinExistence type="predicted"/>
<dbReference type="Proteomes" id="UP000503840">
    <property type="component" value="Unassembled WGS sequence"/>
</dbReference>
<dbReference type="Gene3D" id="1.20.120.160">
    <property type="entry name" value="HPT domain"/>
    <property type="match status" value="1"/>
</dbReference>
<evidence type="ECO:0000313" key="4">
    <source>
        <dbReference type="Proteomes" id="UP000503840"/>
    </source>
</evidence>
<feature type="domain" description="HPt" evidence="2">
    <location>
        <begin position="7"/>
        <end position="104"/>
    </location>
</feature>
<dbReference type="RefSeq" id="WP_174404315.1">
    <property type="nucleotide sequence ID" value="NZ_BLVO01000012.1"/>
</dbReference>
<keyword evidence="1" id="KW-0597">Phosphoprotein</keyword>
<comment type="caution">
    <text evidence="3">The sequence shown here is derived from an EMBL/GenBank/DDBJ whole genome shotgun (WGS) entry which is preliminary data.</text>
</comment>
<dbReference type="GO" id="GO:0000160">
    <property type="term" value="P:phosphorelay signal transduction system"/>
    <property type="evidence" value="ECO:0007669"/>
    <property type="project" value="InterPro"/>
</dbReference>
<reference evidence="3 4" key="1">
    <citation type="submission" date="2020-05" db="EMBL/GenBank/DDBJ databases">
        <title>Draft genome sequence of Desulfovibrio sp. strain HN2T.</title>
        <authorList>
            <person name="Ueno A."/>
            <person name="Tamazawa S."/>
            <person name="Tamamura S."/>
            <person name="Murakami T."/>
            <person name="Kiyama T."/>
            <person name="Inomata H."/>
            <person name="Amano Y."/>
            <person name="Miyakawa K."/>
            <person name="Tamaki H."/>
            <person name="Naganuma T."/>
            <person name="Kaneko K."/>
        </authorList>
    </citation>
    <scope>NUCLEOTIDE SEQUENCE [LARGE SCALE GENOMIC DNA]</scope>
    <source>
        <strain evidence="3 4">HN2</strain>
    </source>
</reference>
<name>A0A7J0BHE5_9BACT</name>
<dbReference type="EMBL" id="BLVO01000012">
    <property type="protein sequence ID" value="GFM32622.1"/>
    <property type="molecule type" value="Genomic_DNA"/>
</dbReference>
<evidence type="ECO:0000256" key="1">
    <source>
        <dbReference type="PROSITE-ProRule" id="PRU00110"/>
    </source>
</evidence>
<gene>
    <name evidence="3" type="ORF">DSM101010T_09870</name>
</gene>
<dbReference type="AlphaFoldDB" id="A0A7J0BHE5"/>
<accession>A0A7J0BHE5</accession>
<sequence>MHDDDQIEEFMGELYDKFYPQVMDGLDRMKEGDVHAGIENLSRPLHTIKGVTGFMGGFEVASTFTHKVESFLKKIQAGDVELDDAVTTAAITSVNMIFQVIEQIRDTGSGPQGEMDGVLARIRELSESGEQNKVVVEDGVRLSVVGGVIVATVAMQRVHLPAQKQLLLDVMKKQSAGVPIVLDLSTVLSVSTSVWDVLEPFAEKFPVHVAGMQPFVNGLFHSWGYGAIFTAHPSLEAFFERETGSGGNA</sequence>
<dbReference type="GO" id="GO:0004672">
    <property type="term" value="F:protein kinase activity"/>
    <property type="evidence" value="ECO:0007669"/>
    <property type="project" value="UniProtKB-ARBA"/>
</dbReference>
<dbReference type="PROSITE" id="PS50894">
    <property type="entry name" value="HPT"/>
    <property type="match status" value="1"/>
</dbReference>
<organism evidence="3 4">
    <name type="scientific">Desulfovibrio subterraneus</name>
    <dbReference type="NCBI Taxonomy" id="2718620"/>
    <lineage>
        <taxon>Bacteria</taxon>
        <taxon>Pseudomonadati</taxon>
        <taxon>Thermodesulfobacteriota</taxon>
        <taxon>Desulfovibrionia</taxon>
        <taxon>Desulfovibrionales</taxon>
        <taxon>Desulfovibrionaceae</taxon>
        <taxon>Desulfovibrio</taxon>
    </lineage>
</organism>
<dbReference type="SMART" id="SM00073">
    <property type="entry name" value="HPT"/>
    <property type="match status" value="1"/>
</dbReference>
<protein>
    <recommendedName>
        <fullName evidence="2">HPt domain-containing protein</fullName>
    </recommendedName>
</protein>
<dbReference type="CDD" id="cd00088">
    <property type="entry name" value="HPT"/>
    <property type="match status" value="1"/>
</dbReference>
<dbReference type="InterPro" id="IPR008207">
    <property type="entry name" value="Sig_transdc_His_kin_Hpt_dom"/>
</dbReference>
<evidence type="ECO:0000313" key="3">
    <source>
        <dbReference type="EMBL" id="GFM32622.1"/>
    </source>
</evidence>
<dbReference type="InterPro" id="IPR036641">
    <property type="entry name" value="HPT_dom_sf"/>
</dbReference>
<evidence type="ECO:0000259" key="2">
    <source>
        <dbReference type="PROSITE" id="PS50894"/>
    </source>
</evidence>
<keyword evidence="4" id="KW-1185">Reference proteome</keyword>
<dbReference type="SUPFAM" id="SSF47226">
    <property type="entry name" value="Histidine-containing phosphotransfer domain, HPT domain"/>
    <property type="match status" value="1"/>
</dbReference>
<feature type="modified residue" description="Phosphohistidine" evidence="1">
    <location>
        <position position="46"/>
    </location>
</feature>